<dbReference type="Proteomes" id="UP000824533">
    <property type="component" value="Linkage Group LG01"/>
</dbReference>
<keyword evidence="2" id="KW-1185">Reference proteome</keyword>
<comment type="caution">
    <text evidence="1">The sequence shown here is derived from an EMBL/GenBank/DDBJ whole genome shotgun (WGS) entry which is preliminary data.</text>
</comment>
<accession>A0ACC1DIT9</accession>
<gene>
    <name evidence="1" type="ORF">K1T71_000138</name>
</gene>
<reference evidence="1 2" key="1">
    <citation type="journal article" date="2021" name="Front. Genet.">
        <title>Chromosome-Level Genome Assembly Reveals Significant Gene Expansion in the Toll and IMD Signaling Pathways of Dendrolimus kikuchii.</title>
        <authorList>
            <person name="Zhou J."/>
            <person name="Wu P."/>
            <person name="Xiong Z."/>
            <person name="Liu N."/>
            <person name="Zhao N."/>
            <person name="Ji M."/>
            <person name="Qiu Y."/>
            <person name="Yang B."/>
        </authorList>
    </citation>
    <scope>NUCLEOTIDE SEQUENCE [LARGE SCALE GENOMIC DNA]</scope>
    <source>
        <strain evidence="1">Ann1</strain>
    </source>
</reference>
<proteinExistence type="predicted"/>
<sequence length="158" mass="18015">MIATSNTDILFFILILCALQPLIDSGRRYNDERLVVEEDSRRAIFGSFYYDPLRDVFNIPPSENHPSQFNGSEVMSTGIGVNNPMSTLNTSVYDSTTIIEHMTPEGGPGSGPASHDHGEHLNHSDTYFRKRVTYNYNTPHRWGHFRYPLNLTRSHNQI</sequence>
<protein>
    <submittedName>
        <fullName evidence="1">Uncharacterized protein</fullName>
    </submittedName>
</protein>
<name>A0ACC1DIT9_9NEOP</name>
<evidence type="ECO:0000313" key="1">
    <source>
        <dbReference type="EMBL" id="KAJ0183715.1"/>
    </source>
</evidence>
<organism evidence="1 2">
    <name type="scientific">Dendrolimus kikuchii</name>
    <dbReference type="NCBI Taxonomy" id="765133"/>
    <lineage>
        <taxon>Eukaryota</taxon>
        <taxon>Metazoa</taxon>
        <taxon>Ecdysozoa</taxon>
        <taxon>Arthropoda</taxon>
        <taxon>Hexapoda</taxon>
        <taxon>Insecta</taxon>
        <taxon>Pterygota</taxon>
        <taxon>Neoptera</taxon>
        <taxon>Endopterygota</taxon>
        <taxon>Lepidoptera</taxon>
        <taxon>Glossata</taxon>
        <taxon>Ditrysia</taxon>
        <taxon>Bombycoidea</taxon>
        <taxon>Lasiocampidae</taxon>
        <taxon>Dendrolimus</taxon>
    </lineage>
</organism>
<dbReference type="EMBL" id="CM034387">
    <property type="protein sequence ID" value="KAJ0183715.1"/>
    <property type="molecule type" value="Genomic_DNA"/>
</dbReference>
<evidence type="ECO:0000313" key="2">
    <source>
        <dbReference type="Proteomes" id="UP000824533"/>
    </source>
</evidence>